<evidence type="ECO:0000313" key="2">
    <source>
        <dbReference type="EMBL" id="MBW0576674.1"/>
    </source>
</evidence>
<sequence>MGIKRQSKFSFSSRNNTDFFPLLIEQNPPKPPRQDSPVPSLPREQTPRQPTPGPEWHPMVRGIIPRTLPNQRATYSLPESILPATLSHHSPLHNYHQRYARWIPPSSSPTHPPSHPVSPGSLPVPLRTPVQSPSHSHDDTRQELTNLQPTLMIPRAIVHKSIN</sequence>
<protein>
    <submittedName>
        <fullName evidence="2">Uncharacterized protein</fullName>
    </submittedName>
</protein>
<dbReference type="Proteomes" id="UP000765509">
    <property type="component" value="Unassembled WGS sequence"/>
</dbReference>
<feature type="region of interest" description="Disordered" evidence="1">
    <location>
        <begin position="103"/>
        <end position="148"/>
    </location>
</feature>
<accession>A0A9Q3K8R3</accession>
<reference evidence="2" key="1">
    <citation type="submission" date="2021-03" db="EMBL/GenBank/DDBJ databases">
        <title>Draft genome sequence of rust myrtle Austropuccinia psidii MF-1, a brazilian biotype.</title>
        <authorList>
            <person name="Quecine M.C."/>
            <person name="Pachon D.M.R."/>
            <person name="Bonatelli M.L."/>
            <person name="Correr F.H."/>
            <person name="Franceschini L.M."/>
            <person name="Leite T.F."/>
            <person name="Margarido G.R.A."/>
            <person name="Almeida C.A."/>
            <person name="Ferrarezi J.A."/>
            <person name="Labate C.A."/>
        </authorList>
    </citation>
    <scope>NUCLEOTIDE SEQUENCE</scope>
    <source>
        <strain evidence="2">MF-1</strain>
    </source>
</reference>
<dbReference type="AlphaFoldDB" id="A0A9Q3K8R3"/>
<keyword evidence="3" id="KW-1185">Reference proteome</keyword>
<proteinExistence type="predicted"/>
<comment type="caution">
    <text evidence="2">The sequence shown here is derived from an EMBL/GenBank/DDBJ whole genome shotgun (WGS) entry which is preliminary data.</text>
</comment>
<dbReference type="EMBL" id="AVOT02098929">
    <property type="protein sequence ID" value="MBW0576674.1"/>
    <property type="molecule type" value="Genomic_DNA"/>
</dbReference>
<feature type="compositionally biased region" description="Polar residues" evidence="1">
    <location>
        <begin position="8"/>
        <end position="18"/>
    </location>
</feature>
<feature type="region of interest" description="Disordered" evidence="1">
    <location>
        <begin position="1"/>
        <end position="67"/>
    </location>
</feature>
<name>A0A9Q3K8R3_9BASI</name>
<feature type="compositionally biased region" description="Pro residues" evidence="1">
    <location>
        <begin position="106"/>
        <end position="116"/>
    </location>
</feature>
<gene>
    <name evidence="2" type="ORF">O181_116389</name>
</gene>
<evidence type="ECO:0000256" key="1">
    <source>
        <dbReference type="SAM" id="MobiDB-lite"/>
    </source>
</evidence>
<organism evidence="2 3">
    <name type="scientific">Austropuccinia psidii MF-1</name>
    <dbReference type="NCBI Taxonomy" id="1389203"/>
    <lineage>
        <taxon>Eukaryota</taxon>
        <taxon>Fungi</taxon>
        <taxon>Dikarya</taxon>
        <taxon>Basidiomycota</taxon>
        <taxon>Pucciniomycotina</taxon>
        <taxon>Pucciniomycetes</taxon>
        <taxon>Pucciniales</taxon>
        <taxon>Sphaerophragmiaceae</taxon>
        <taxon>Austropuccinia</taxon>
    </lineage>
</organism>
<evidence type="ECO:0000313" key="3">
    <source>
        <dbReference type="Proteomes" id="UP000765509"/>
    </source>
</evidence>